<proteinExistence type="inferred from homology"/>
<dbReference type="PANTHER" id="PTHR16476:SF3">
    <property type="entry name" value="PROTEIN FAM216B"/>
    <property type="match status" value="1"/>
</dbReference>
<sequence>WKKRNKPQNAPQIPCIHIPPSASASSLLKDLNQGQRRYFYSIMRIYDSRPQWKALQTRYIHSLGHQQQLGYITQQEALSCAAVLSDSTRQASAKGTPQRTIPRKSSAIKRCLPAKPEPAVEPRAPSTAH</sequence>
<keyword evidence="4" id="KW-1185">Reference proteome</keyword>
<name>A0A8C6QMS9_NANGA</name>
<reference evidence="3" key="1">
    <citation type="submission" date="2025-08" db="UniProtKB">
        <authorList>
            <consortium name="Ensembl"/>
        </authorList>
    </citation>
    <scope>IDENTIFICATION</scope>
</reference>
<evidence type="ECO:0000313" key="3">
    <source>
        <dbReference type="Ensembl" id="ENSNGAP00000005616.1"/>
    </source>
</evidence>
<reference evidence="3" key="2">
    <citation type="submission" date="2025-09" db="UniProtKB">
        <authorList>
            <consortium name="Ensembl"/>
        </authorList>
    </citation>
    <scope>IDENTIFICATION</scope>
</reference>
<dbReference type="GeneTree" id="ENSGT00940000154512"/>
<dbReference type="InterPro" id="IPR029373">
    <property type="entry name" value="FAM216"/>
</dbReference>
<accession>A0A8C6QMS9</accession>
<dbReference type="Ensembl" id="ENSNGAT00000009705.1">
    <property type="protein sequence ID" value="ENSNGAP00000005616.1"/>
    <property type="gene ID" value="ENSNGAG00000008030.1"/>
</dbReference>
<evidence type="ECO:0000313" key="4">
    <source>
        <dbReference type="Proteomes" id="UP000694381"/>
    </source>
</evidence>
<gene>
    <name evidence="3" type="primary">Fam216b</name>
</gene>
<dbReference type="AlphaFoldDB" id="A0A8C6QMS9"/>
<comment type="similarity">
    <text evidence="1">Belongs to the FAM216 family.</text>
</comment>
<feature type="compositionally biased region" description="Polar residues" evidence="2">
    <location>
        <begin position="88"/>
        <end position="99"/>
    </location>
</feature>
<dbReference type="PANTHER" id="PTHR16476">
    <property type="entry name" value="FAMILY WITH SEQUENCE SIMILARITY 216 MEMBER A"/>
    <property type="match status" value="1"/>
</dbReference>
<dbReference type="OMA" id="RVPHSIY"/>
<dbReference type="Pfam" id="PF15107">
    <property type="entry name" value="FAM216B"/>
    <property type="match status" value="1"/>
</dbReference>
<evidence type="ECO:0000256" key="2">
    <source>
        <dbReference type="SAM" id="MobiDB-lite"/>
    </source>
</evidence>
<feature type="region of interest" description="Disordered" evidence="2">
    <location>
        <begin position="88"/>
        <end position="129"/>
    </location>
</feature>
<organism evidence="3 4">
    <name type="scientific">Nannospalax galili</name>
    <name type="common">Northern Israeli blind subterranean mole rat</name>
    <name type="synonym">Spalax galili</name>
    <dbReference type="NCBI Taxonomy" id="1026970"/>
    <lineage>
        <taxon>Eukaryota</taxon>
        <taxon>Metazoa</taxon>
        <taxon>Chordata</taxon>
        <taxon>Craniata</taxon>
        <taxon>Vertebrata</taxon>
        <taxon>Euteleostomi</taxon>
        <taxon>Mammalia</taxon>
        <taxon>Eutheria</taxon>
        <taxon>Euarchontoglires</taxon>
        <taxon>Glires</taxon>
        <taxon>Rodentia</taxon>
        <taxon>Myomorpha</taxon>
        <taxon>Muroidea</taxon>
        <taxon>Spalacidae</taxon>
        <taxon>Spalacinae</taxon>
        <taxon>Nannospalax</taxon>
    </lineage>
</organism>
<dbReference type="Proteomes" id="UP000694381">
    <property type="component" value="Unassembled WGS sequence"/>
</dbReference>
<protein>
    <submittedName>
        <fullName evidence="3">Family with sequence similarity 216, member B</fullName>
    </submittedName>
</protein>
<evidence type="ECO:0000256" key="1">
    <source>
        <dbReference type="ARBA" id="ARBA00008615"/>
    </source>
</evidence>